<dbReference type="AlphaFoldDB" id="A0AAD9R2L1"/>
<proteinExistence type="predicted"/>
<evidence type="ECO:0000313" key="2">
    <source>
        <dbReference type="Proteomes" id="UP001249851"/>
    </source>
</evidence>
<reference evidence="1" key="1">
    <citation type="journal article" date="2023" name="G3 (Bethesda)">
        <title>Whole genome assembly and annotation of the endangered Caribbean coral Acropora cervicornis.</title>
        <authorList>
            <person name="Selwyn J.D."/>
            <person name="Vollmer S.V."/>
        </authorList>
    </citation>
    <scope>NUCLEOTIDE SEQUENCE</scope>
    <source>
        <strain evidence="1">K2</strain>
    </source>
</reference>
<dbReference type="Proteomes" id="UP001249851">
    <property type="component" value="Unassembled WGS sequence"/>
</dbReference>
<organism evidence="1 2">
    <name type="scientific">Acropora cervicornis</name>
    <name type="common">Staghorn coral</name>
    <dbReference type="NCBI Taxonomy" id="6130"/>
    <lineage>
        <taxon>Eukaryota</taxon>
        <taxon>Metazoa</taxon>
        <taxon>Cnidaria</taxon>
        <taxon>Anthozoa</taxon>
        <taxon>Hexacorallia</taxon>
        <taxon>Scleractinia</taxon>
        <taxon>Astrocoeniina</taxon>
        <taxon>Acroporidae</taxon>
        <taxon>Acropora</taxon>
    </lineage>
</organism>
<name>A0AAD9R2L1_ACRCE</name>
<keyword evidence="2" id="KW-1185">Reference proteome</keyword>
<evidence type="ECO:0000313" key="1">
    <source>
        <dbReference type="EMBL" id="KAK2571645.1"/>
    </source>
</evidence>
<sequence>MCSTCTAKVSVAALNRAPRNALNGITSLHLSDLEWSFLSMTTTCDRSANIHVACSTSLVTRGSCLSHSKLELHLTYCRWHLLKNSGSLQVVSFLRTEGRYRPY</sequence>
<accession>A0AAD9R2L1</accession>
<reference evidence="1" key="2">
    <citation type="journal article" date="2023" name="Science">
        <title>Genomic signatures of disease resistance in endangered staghorn corals.</title>
        <authorList>
            <person name="Vollmer S.V."/>
            <person name="Selwyn J.D."/>
            <person name="Despard B.A."/>
            <person name="Roesel C.L."/>
        </authorList>
    </citation>
    <scope>NUCLEOTIDE SEQUENCE</scope>
    <source>
        <strain evidence="1">K2</strain>
    </source>
</reference>
<protein>
    <submittedName>
        <fullName evidence="1">Uncharacterized protein</fullName>
    </submittedName>
</protein>
<comment type="caution">
    <text evidence="1">The sequence shown here is derived from an EMBL/GenBank/DDBJ whole genome shotgun (WGS) entry which is preliminary data.</text>
</comment>
<dbReference type="EMBL" id="JARQWQ010000005">
    <property type="protein sequence ID" value="KAK2571645.1"/>
    <property type="molecule type" value="Genomic_DNA"/>
</dbReference>
<gene>
    <name evidence="1" type="ORF">P5673_003013</name>
</gene>